<feature type="domain" description="Glycosyltransferase 2-like" evidence="1">
    <location>
        <begin position="6"/>
        <end position="173"/>
    </location>
</feature>
<evidence type="ECO:0000259" key="1">
    <source>
        <dbReference type="Pfam" id="PF00535"/>
    </source>
</evidence>
<dbReference type="CDD" id="cd00761">
    <property type="entry name" value="Glyco_tranf_GTA_type"/>
    <property type="match status" value="1"/>
</dbReference>
<dbReference type="Proteomes" id="UP000601055">
    <property type="component" value="Unassembled WGS sequence"/>
</dbReference>
<reference evidence="2" key="1">
    <citation type="submission" date="2019-11" db="EMBL/GenBank/DDBJ databases">
        <title>Description of Pedobacter sp. LMG 31464T.</title>
        <authorList>
            <person name="Carlier A."/>
            <person name="Qi S."/>
            <person name="Vandamme P."/>
        </authorList>
    </citation>
    <scope>NUCLEOTIDE SEQUENCE</scope>
    <source>
        <strain evidence="2">LMG 31464</strain>
    </source>
</reference>
<dbReference type="AlphaFoldDB" id="A0A923ITV9"/>
<dbReference type="RefSeq" id="WP_182920804.1">
    <property type="nucleotide sequence ID" value="NZ_WNXD01000001.1"/>
</dbReference>
<dbReference type="Gene3D" id="3.90.550.10">
    <property type="entry name" value="Spore Coat Polysaccharide Biosynthesis Protein SpsA, Chain A"/>
    <property type="match status" value="1"/>
</dbReference>
<gene>
    <name evidence="2" type="ORF">GM921_01275</name>
</gene>
<accession>A0A923ITV9</accession>
<dbReference type="EMBL" id="WNXD01000001">
    <property type="protein sequence ID" value="MBB2144103.1"/>
    <property type="molecule type" value="Genomic_DNA"/>
</dbReference>
<dbReference type="InterPro" id="IPR050834">
    <property type="entry name" value="Glycosyltransf_2"/>
</dbReference>
<sequence>MKVGISVIICCYNSENRIEQTLAHLARQKLSSSLPAELILVNNNSTDKTVILAEKVWQTYHSPFHLLIVAEPTPGLSNARKKGIAMAKYDYLIFCDDDNWLNENYLETIRTYFDSNPDIAIVGGIGEPVFEKTKPWWFDQFDSGYAVGKQAEKDQYLNTVYGAGMGLRKSAVKNSKFISTPFLLKDREGKTLSSGGDSELCLRTRLLGYKVFYTEKLSFKHELTASRLTWEYLVRLHDGFAHAFVPLYIYESVLNEKKIGTFYWLKRSFFYYGRVLKYAIFYLPKIINGTEGKIEIIHLRNWFIIANSFLKYNFQIRKIYKRLMVIKLANYKNLSSQL</sequence>
<dbReference type="PANTHER" id="PTHR43685:SF2">
    <property type="entry name" value="GLYCOSYLTRANSFERASE 2-LIKE DOMAIN-CONTAINING PROTEIN"/>
    <property type="match status" value="1"/>
</dbReference>
<evidence type="ECO:0000313" key="3">
    <source>
        <dbReference type="Proteomes" id="UP000601055"/>
    </source>
</evidence>
<protein>
    <submittedName>
        <fullName evidence="2">Glycosyltransferase</fullName>
    </submittedName>
</protein>
<dbReference type="InterPro" id="IPR029044">
    <property type="entry name" value="Nucleotide-diphossugar_trans"/>
</dbReference>
<name>A0A923ITV9_9SPHI</name>
<evidence type="ECO:0000313" key="2">
    <source>
        <dbReference type="EMBL" id="MBB2144103.1"/>
    </source>
</evidence>
<comment type="caution">
    <text evidence="2">The sequence shown here is derived from an EMBL/GenBank/DDBJ whole genome shotgun (WGS) entry which is preliminary data.</text>
</comment>
<dbReference type="SUPFAM" id="SSF53448">
    <property type="entry name" value="Nucleotide-diphospho-sugar transferases"/>
    <property type="match status" value="1"/>
</dbReference>
<dbReference type="Pfam" id="PF00535">
    <property type="entry name" value="Glycos_transf_2"/>
    <property type="match status" value="1"/>
</dbReference>
<dbReference type="PANTHER" id="PTHR43685">
    <property type="entry name" value="GLYCOSYLTRANSFERASE"/>
    <property type="match status" value="1"/>
</dbReference>
<keyword evidence="3" id="KW-1185">Reference proteome</keyword>
<dbReference type="InterPro" id="IPR001173">
    <property type="entry name" value="Glyco_trans_2-like"/>
</dbReference>
<proteinExistence type="predicted"/>
<organism evidence="2 3">
    <name type="scientific">Pedobacter planticolens</name>
    <dbReference type="NCBI Taxonomy" id="2679964"/>
    <lineage>
        <taxon>Bacteria</taxon>
        <taxon>Pseudomonadati</taxon>
        <taxon>Bacteroidota</taxon>
        <taxon>Sphingobacteriia</taxon>
        <taxon>Sphingobacteriales</taxon>
        <taxon>Sphingobacteriaceae</taxon>
        <taxon>Pedobacter</taxon>
    </lineage>
</organism>